<reference evidence="2" key="1">
    <citation type="submission" date="2021-03" db="EMBL/GenBank/DDBJ databases">
        <authorList>
            <person name="Stanton E."/>
        </authorList>
    </citation>
    <scope>NUCLEOTIDE SEQUENCE</scope>
    <source>
        <strain evidence="2">2020EL-00113</strain>
    </source>
</reference>
<keyword evidence="1" id="KW-0732">Signal</keyword>
<proteinExistence type="predicted"/>
<organism evidence="2 3">
    <name type="scientific">Providencia huaxiensis</name>
    <dbReference type="NCBI Taxonomy" id="2027290"/>
    <lineage>
        <taxon>Bacteria</taxon>
        <taxon>Pseudomonadati</taxon>
        <taxon>Pseudomonadota</taxon>
        <taxon>Gammaproteobacteria</taxon>
        <taxon>Enterobacterales</taxon>
        <taxon>Morganellaceae</taxon>
        <taxon>Providencia</taxon>
    </lineage>
</organism>
<dbReference type="AlphaFoldDB" id="A0A8I2AP28"/>
<accession>A0A8I2AP28</accession>
<evidence type="ECO:0000313" key="3">
    <source>
        <dbReference type="Proteomes" id="UP000674270"/>
    </source>
</evidence>
<evidence type="ECO:0000313" key="2">
    <source>
        <dbReference type="EMBL" id="MBQ0268983.1"/>
    </source>
</evidence>
<sequence length="112" mass="12416">MKGYIVASLLMIACSGFYAHSSNGIDPLVADGKRSNYGDWDFLYAEKMNYDLCKLSVKAIYTSGAIDHKLTSITHFENAHTLITQRPKNVVRIDCNGHGGNIMILTADYIVQ</sequence>
<dbReference type="EMBL" id="JAGKLY010000004">
    <property type="protein sequence ID" value="MBQ0268983.1"/>
    <property type="molecule type" value="Genomic_DNA"/>
</dbReference>
<protein>
    <submittedName>
        <fullName evidence="2">Uncharacterized protein</fullName>
    </submittedName>
</protein>
<feature type="signal peptide" evidence="1">
    <location>
        <begin position="1"/>
        <end position="19"/>
    </location>
</feature>
<evidence type="ECO:0000256" key="1">
    <source>
        <dbReference type="SAM" id="SignalP"/>
    </source>
</evidence>
<name>A0A8I2AP28_9GAMM</name>
<gene>
    <name evidence="2" type="ORF">J7T18_11815</name>
</gene>
<comment type="caution">
    <text evidence="2">The sequence shown here is derived from an EMBL/GenBank/DDBJ whole genome shotgun (WGS) entry which is preliminary data.</text>
</comment>
<feature type="chain" id="PRO_5034004086" evidence="1">
    <location>
        <begin position="20"/>
        <end position="112"/>
    </location>
</feature>
<dbReference type="RefSeq" id="WP_210848546.1">
    <property type="nucleotide sequence ID" value="NZ_JAGKLY010000004.1"/>
</dbReference>
<dbReference type="Proteomes" id="UP000674270">
    <property type="component" value="Unassembled WGS sequence"/>
</dbReference>